<protein>
    <submittedName>
        <fullName evidence="1">DUF721 domain-containing protein</fullName>
    </submittedName>
</protein>
<evidence type="ECO:0000313" key="2">
    <source>
        <dbReference type="Proteomes" id="UP001166251"/>
    </source>
</evidence>
<evidence type="ECO:0000313" key="1">
    <source>
        <dbReference type="EMBL" id="MBW8189542.1"/>
    </source>
</evidence>
<accession>A0ABS7EB40</accession>
<dbReference type="Proteomes" id="UP001166251">
    <property type="component" value="Unassembled WGS sequence"/>
</dbReference>
<keyword evidence="2" id="KW-1185">Reference proteome</keyword>
<name>A0ABS7EB40_9GAMM</name>
<dbReference type="EMBL" id="JAHZSS010000001">
    <property type="protein sequence ID" value="MBW8189542.1"/>
    <property type="molecule type" value="Genomic_DNA"/>
</dbReference>
<sequence length="147" mass="16406">MALSKLFQGGRSELANIARHSQSLTTLQEAFANALDVDLAPHCHLVRYQNGVLTAHVDSAVWQWRFNMNKVRIIANLRQQGFRALTTLESHVKPRTLPSQTKDSGFKVNRIMTHQSASDLRALAESSPEPLKSQLLKLAAHEKTKPA</sequence>
<dbReference type="InterPro" id="IPR007922">
    <property type="entry name" value="DciA-like"/>
</dbReference>
<dbReference type="RefSeq" id="WP_220102224.1">
    <property type="nucleotide sequence ID" value="NZ_JAHZSS010000001.1"/>
</dbReference>
<comment type="caution">
    <text evidence="1">The sequence shown here is derived from an EMBL/GenBank/DDBJ whole genome shotgun (WGS) entry which is preliminary data.</text>
</comment>
<gene>
    <name evidence="1" type="ORF">K0504_00725</name>
</gene>
<organism evidence="1 2">
    <name type="scientific">Neiella holothuriorum</name>
    <dbReference type="NCBI Taxonomy" id="2870530"/>
    <lineage>
        <taxon>Bacteria</taxon>
        <taxon>Pseudomonadati</taxon>
        <taxon>Pseudomonadota</taxon>
        <taxon>Gammaproteobacteria</taxon>
        <taxon>Alteromonadales</taxon>
        <taxon>Echinimonadaceae</taxon>
        <taxon>Neiella</taxon>
    </lineage>
</organism>
<dbReference type="Pfam" id="PF05258">
    <property type="entry name" value="DciA"/>
    <property type="match status" value="1"/>
</dbReference>
<reference evidence="1" key="1">
    <citation type="submission" date="2021-07" db="EMBL/GenBank/DDBJ databases">
        <title>Neiella marina sp. nov., isolated from the intestinal content of sea cucumber Apostichopus japonicus.</title>
        <authorList>
            <person name="Bai X."/>
        </authorList>
    </citation>
    <scope>NUCLEOTIDE SEQUENCE</scope>
    <source>
        <strain evidence="1">126</strain>
    </source>
</reference>
<proteinExistence type="predicted"/>